<evidence type="ECO:0000256" key="5">
    <source>
        <dbReference type="ARBA" id="ARBA00023118"/>
    </source>
</evidence>
<dbReference type="Proteomes" id="UP000009139">
    <property type="component" value="Chromosome"/>
</dbReference>
<dbReference type="eggNOG" id="arCOG01444">
    <property type="taxonomic scope" value="Archaea"/>
</dbReference>
<evidence type="ECO:0000313" key="8">
    <source>
        <dbReference type="EMBL" id="CCE70431.1"/>
    </source>
</evidence>
<proteinExistence type="predicted"/>
<evidence type="ECO:0000256" key="3">
    <source>
        <dbReference type="ARBA" id="ARBA00022806"/>
    </source>
</evidence>
<dbReference type="Gene3D" id="3.40.50.300">
    <property type="entry name" value="P-loop containing nucleotide triphosphate hydrolases"/>
    <property type="match status" value="2"/>
</dbReference>
<dbReference type="GO" id="GO:0140097">
    <property type="term" value="F:catalytic activity, acting on DNA"/>
    <property type="evidence" value="ECO:0007669"/>
    <property type="project" value="UniProtKB-ARBA"/>
</dbReference>
<dbReference type="SMART" id="SM00490">
    <property type="entry name" value="HELICc"/>
    <property type="match status" value="1"/>
</dbReference>
<dbReference type="PIR" id="H75078">
    <property type="entry name" value="H75078"/>
</dbReference>
<reference evidence="8 10" key="5">
    <citation type="journal article" date="2012" name="Curr. Microbiol.">
        <title>Re-annotation of two hyperthermophilic archaea Pyrococcus abyssi GE5 and Pyrococcus furiosus DSM 3638.</title>
        <authorList>
            <person name="Gao J."/>
            <person name="Wang J."/>
        </authorList>
    </citation>
    <scope>GENOME REANNOTATION</scope>
    <source>
        <strain evidence="8">GE5</strain>
        <strain evidence="10">GE5 / Orsay</strain>
    </source>
</reference>
<dbReference type="GO" id="GO:0005524">
    <property type="term" value="F:ATP binding"/>
    <property type="evidence" value="ECO:0007669"/>
    <property type="project" value="UniProtKB-KW"/>
</dbReference>
<reference evidence="7 9" key="4">
    <citation type="journal article" date="2003" name="Mol. Microbiol.">
        <title>An integrated analysis of the genome of the hyperthermophilic archaeon Pyrococcus abyssi.</title>
        <authorList>
            <person name="Cohen G."/>
            <person name="Barbe V."/>
            <person name="Flament D."/>
            <person name="Galperin M."/>
            <person name="Heilig R."/>
            <person name="Ripp R."/>
            <person name="Lecompte O."/>
            <person name="Prieur D."/>
            <person name="Poch O."/>
            <person name="Quellerou J."/>
            <person name="Thierry J.C."/>
            <person name="Van der Oost J."/>
            <person name="Weissenbach J."/>
            <person name="Zivanovic Y."/>
            <person name="Forterre P."/>
        </authorList>
    </citation>
    <scope>NUCLEOTIDE SEQUENCE [LARGE SCALE GENOMIC DNA]</scope>
    <source>
        <strain evidence="9">GE5 / Orsay</strain>
        <strain evidence="7">Orsay</strain>
    </source>
</reference>
<reference evidence="7" key="3">
    <citation type="journal article" date="2001" name="Genome Res.">
        <title>Genome evolution at the genus level: comparison of three complete genomes of hyperthermophilic archaea.</title>
        <authorList>
            <person name="Lecompte O."/>
            <person name="Ripp R."/>
            <person name="Puzos-Barbe V."/>
            <person name="Duprat S."/>
            <person name="Heilig R."/>
            <person name="Dietrich J."/>
            <person name="Thierry J.C."/>
            <person name="Poch O."/>
        </authorList>
    </citation>
    <scope>NUCLEOTIDE SEQUENCE</scope>
    <source>
        <strain evidence="7">Orsay</strain>
    </source>
</reference>
<dbReference type="HOGENOM" id="CLU_031100_1_0_2"/>
<protein>
    <submittedName>
        <fullName evidence="8">Atp-dependent rna helicase related protein</fullName>
    </submittedName>
    <submittedName>
        <fullName evidence="7">DEAD-box/DEAH box helicase superfamily protein</fullName>
    </submittedName>
</protein>
<keyword evidence="3 7" id="KW-0347">Helicase</keyword>
<dbReference type="PATRIC" id="fig|272844.11.peg.1076"/>
<feature type="domain" description="Helicase ATP-binding" evidence="6">
    <location>
        <begin position="32"/>
        <end position="214"/>
    </location>
</feature>
<dbReference type="STRING" id="272844.PAB1689"/>
<evidence type="ECO:0000313" key="7">
    <source>
        <dbReference type="EMBL" id="CAB49933.1"/>
    </source>
</evidence>
<dbReference type="InterPro" id="IPR027417">
    <property type="entry name" value="P-loop_NTPase"/>
</dbReference>
<dbReference type="InterPro" id="IPR054712">
    <property type="entry name" value="Cas3-like_dom"/>
</dbReference>
<reference evidence="7" key="1">
    <citation type="submission" date="1999-07" db="EMBL/GenBank/DDBJ databases">
        <authorList>
            <person name="Genoscope"/>
        </authorList>
    </citation>
    <scope>NUCLEOTIDE SEQUENCE</scope>
    <source>
        <strain evidence="7">Orsay</strain>
    </source>
</reference>
<organism evidence="7 9">
    <name type="scientific">Pyrococcus abyssi (strain GE5 / Orsay)</name>
    <dbReference type="NCBI Taxonomy" id="272844"/>
    <lineage>
        <taxon>Archaea</taxon>
        <taxon>Methanobacteriati</taxon>
        <taxon>Methanobacteriota</taxon>
        <taxon>Thermococci</taxon>
        <taxon>Thermococcales</taxon>
        <taxon>Thermococcaceae</taxon>
        <taxon>Pyrococcus</taxon>
    </lineage>
</organism>
<dbReference type="KEGG" id="pab:PAB1689"/>
<keyword evidence="5" id="KW-0051">Antiviral defense</keyword>
<gene>
    <name evidence="7" type="ordered locus">PAB1689</name>
</gene>
<evidence type="ECO:0000259" key="6">
    <source>
        <dbReference type="PROSITE" id="PS51192"/>
    </source>
</evidence>
<dbReference type="Proteomes" id="UP000000810">
    <property type="component" value="Chromosome"/>
</dbReference>
<dbReference type="PANTHER" id="PTHR24031">
    <property type="entry name" value="RNA HELICASE"/>
    <property type="match status" value="1"/>
</dbReference>
<dbReference type="SUPFAM" id="SSF52540">
    <property type="entry name" value="P-loop containing nucleoside triphosphate hydrolases"/>
    <property type="match status" value="1"/>
</dbReference>
<dbReference type="InterPro" id="IPR006474">
    <property type="entry name" value="Helicase_Cas3_CRISPR-ass_core"/>
</dbReference>
<dbReference type="PROSITE" id="PS51192">
    <property type="entry name" value="HELICASE_ATP_BIND_1"/>
    <property type="match status" value="1"/>
</dbReference>
<dbReference type="Pfam" id="PF22590">
    <property type="entry name" value="Cas3-like_C_2"/>
    <property type="match status" value="1"/>
</dbReference>
<reference evidence="7" key="2">
    <citation type="journal article" date="2000" name="J. Mol. Biol.">
        <title>Archaeal homologs of eukaryotic methylation guide small nucleolar RNAs: lessons from the Pyrococcus genomes.</title>
        <authorList>
            <person name="Gaspin C."/>
            <person name="Cavaille J."/>
            <person name="Erauso G."/>
        </authorList>
    </citation>
    <scope>NUCLEOTIDE SEQUENCE</scope>
    <source>
        <strain evidence="7">Orsay</strain>
    </source>
</reference>
<dbReference type="InterPro" id="IPR014001">
    <property type="entry name" value="Helicase_ATP-bd"/>
</dbReference>
<dbReference type="GO" id="GO:0004386">
    <property type="term" value="F:helicase activity"/>
    <property type="evidence" value="ECO:0007669"/>
    <property type="project" value="UniProtKB-KW"/>
</dbReference>
<dbReference type="AlphaFoldDB" id="Q9UZX3"/>
<keyword evidence="2" id="KW-0378">Hydrolase</keyword>
<dbReference type="EMBL" id="HE613800">
    <property type="protein sequence ID" value="CCE70431.1"/>
    <property type="molecule type" value="Genomic_DNA"/>
</dbReference>
<evidence type="ECO:0000313" key="10">
    <source>
        <dbReference type="Proteomes" id="UP000009139"/>
    </source>
</evidence>
<dbReference type="SMART" id="SM00487">
    <property type="entry name" value="DEXDc"/>
    <property type="match status" value="1"/>
</dbReference>
<name>Q9UZX3_PYRAB</name>
<dbReference type="OrthoDB" id="43851at2157"/>
<dbReference type="GO" id="GO:0016787">
    <property type="term" value="F:hydrolase activity"/>
    <property type="evidence" value="ECO:0007669"/>
    <property type="project" value="UniProtKB-KW"/>
</dbReference>
<keyword evidence="9" id="KW-1185">Reference proteome</keyword>
<dbReference type="GO" id="GO:0003676">
    <property type="term" value="F:nucleic acid binding"/>
    <property type="evidence" value="ECO:0007669"/>
    <property type="project" value="InterPro"/>
</dbReference>
<dbReference type="CDD" id="cd09639">
    <property type="entry name" value="Cas3_I"/>
    <property type="match status" value="1"/>
</dbReference>
<keyword evidence="1" id="KW-0547">Nucleotide-binding</keyword>
<keyword evidence="4" id="KW-0067">ATP-binding</keyword>
<dbReference type="Pfam" id="PF00270">
    <property type="entry name" value="DEAD"/>
    <property type="match status" value="1"/>
</dbReference>
<dbReference type="GO" id="GO:0051607">
    <property type="term" value="P:defense response to virus"/>
    <property type="evidence" value="ECO:0007669"/>
    <property type="project" value="UniProtKB-KW"/>
</dbReference>
<accession>Q9UZX3</accession>
<dbReference type="InterPro" id="IPR001650">
    <property type="entry name" value="Helicase_C-like"/>
</dbReference>
<dbReference type="InterPro" id="IPR011545">
    <property type="entry name" value="DEAD/DEAH_box_helicase_dom"/>
</dbReference>
<dbReference type="RefSeq" id="WP_010868140.1">
    <property type="nucleotide sequence ID" value="NC_000868.1"/>
</dbReference>
<dbReference type="NCBIfam" id="TIGR01587">
    <property type="entry name" value="cas3_core"/>
    <property type="match status" value="1"/>
</dbReference>
<sequence length="529" mass="60429">MSVYDVVVKRLSEIKGFKPEKRPVLEEALDKVLSSTRSPFLVIQAPTGYGKTTLSLSLALHSLKDSSLFDRVIHVLPMRSIIEDIDRTAKEAFGFSRTKMMGSSEEFLHLFPLNITTVDTFTWDILKLNTKKITQVERGREFGYDYLTQASILTSLVIFDEAHFILEEPRMKTAFLAVLRFLMENNVPIIIMTATLSRGYFELFKKYAQNNGYYFEPEPLVPDENDPFIKRESKKNFEIQFKTGNPLDFIDSAKRNAIIVNSVKRAVEIFDQAKEDAPKLGFEEEEIMLIHGRMKPSHKARLIEKLREWKNKESFLIIGTQAVEAGVDFSVDVMITDAAPINSLIQRFGRVARYDEKNAEIIIIEDAPVHPYDGKKVERTIALMKESSTLNPRIPQTYQGIVDEIHGKTKTKVMSGVDRSRERKLRVLLKDPTKRSVDVLSEIKSMIKEEGPLLRDFLIPLEVDDEYVLVSPEKMLELAKRGLLQVRVGENEISVDSEAIAYKIAERIALGEKIVVKFTGKYDEERGIV</sequence>
<dbReference type="EMBL" id="AJ248286">
    <property type="protein sequence ID" value="CAB49933.1"/>
    <property type="molecule type" value="Genomic_DNA"/>
</dbReference>
<evidence type="ECO:0000256" key="4">
    <source>
        <dbReference type="ARBA" id="ARBA00022840"/>
    </source>
</evidence>
<evidence type="ECO:0000256" key="2">
    <source>
        <dbReference type="ARBA" id="ARBA00022801"/>
    </source>
</evidence>
<evidence type="ECO:0000256" key="1">
    <source>
        <dbReference type="ARBA" id="ARBA00022741"/>
    </source>
</evidence>
<evidence type="ECO:0000313" key="9">
    <source>
        <dbReference type="Proteomes" id="UP000000810"/>
    </source>
</evidence>